<accession>A0A8H3GPS5</accession>
<evidence type="ECO:0008006" key="3">
    <source>
        <dbReference type="Google" id="ProtNLM"/>
    </source>
</evidence>
<proteinExistence type="predicted"/>
<dbReference type="GO" id="GO:0005737">
    <property type="term" value="C:cytoplasm"/>
    <property type="evidence" value="ECO:0007669"/>
    <property type="project" value="TreeGrafter"/>
</dbReference>
<dbReference type="InterPro" id="IPR036873">
    <property type="entry name" value="Rhodanese-like_dom_sf"/>
</dbReference>
<dbReference type="PANTHER" id="PTHR10828">
    <property type="entry name" value="M-PHASE INDUCER PHOSPHATASE DUAL SPECIFICITY PHOSPHATASE CDC25"/>
    <property type="match status" value="1"/>
</dbReference>
<dbReference type="SUPFAM" id="SSF52821">
    <property type="entry name" value="Rhodanese/Cell cycle control phosphatase"/>
    <property type="match status" value="1"/>
</dbReference>
<dbReference type="PANTHER" id="PTHR10828:SF38">
    <property type="entry name" value="ARSENICAL-RESISTANCE PROTEIN 2-RELATED"/>
    <property type="match status" value="1"/>
</dbReference>
<gene>
    <name evidence="1" type="ORF">RDB_LOCUS50408</name>
</gene>
<protein>
    <recommendedName>
        <fullName evidence="3">Rhodanese domain-containing protein</fullName>
    </recommendedName>
</protein>
<name>A0A8H3GPS5_9AGAM</name>
<sequence>MLLTTTSGLALLRFRVFSFRAMTSTFSGPSFRYISPTELGELMKSGKVSMKDYAVVDVRDDDFLGGNIVGCVRAPSSKYLTTVDDLVSKTKDVPKMIFHCALSQQRYSRFSAPEMSISRILFAFRGPKAARIYAETRNNRLNPGETPTQEIYVLRGGFTEFQRLFKGDPILVEKWRKEVWQGY</sequence>
<dbReference type="GO" id="GO:0004725">
    <property type="term" value="F:protein tyrosine phosphatase activity"/>
    <property type="evidence" value="ECO:0007669"/>
    <property type="project" value="TreeGrafter"/>
</dbReference>
<evidence type="ECO:0000313" key="1">
    <source>
        <dbReference type="EMBL" id="CAE6460358.1"/>
    </source>
</evidence>
<comment type="caution">
    <text evidence="1">The sequence shown here is derived from an EMBL/GenBank/DDBJ whole genome shotgun (WGS) entry which is preliminary data.</text>
</comment>
<dbReference type="GO" id="GO:0005634">
    <property type="term" value="C:nucleus"/>
    <property type="evidence" value="ECO:0007669"/>
    <property type="project" value="TreeGrafter"/>
</dbReference>
<dbReference type="Gene3D" id="3.40.250.10">
    <property type="entry name" value="Rhodanese-like domain"/>
    <property type="match status" value="1"/>
</dbReference>
<evidence type="ECO:0000313" key="2">
    <source>
        <dbReference type="Proteomes" id="UP000663850"/>
    </source>
</evidence>
<reference evidence="1" key="1">
    <citation type="submission" date="2021-01" db="EMBL/GenBank/DDBJ databases">
        <authorList>
            <person name="Kaushik A."/>
        </authorList>
    </citation>
    <scope>NUCLEOTIDE SEQUENCE</scope>
    <source>
        <strain evidence="1">Type strain: AG8-Rh-89/</strain>
    </source>
</reference>
<organism evidence="1 2">
    <name type="scientific">Rhizoctonia solani</name>
    <dbReference type="NCBI Taxonomy" id="456999"/>
    <lineage>
        <taxon>Eukaryota</taxon>
        <taxon>Fungi</taxon>
        <taxon>Dikarya</taxon>
        <taxon>Basidiomycota</taxon>
        <taxon>Agaricomycotina</taxon>
        <taxon>Agaricomycetes</taxon>
        <taxon>Cantharellales</taxon>
        <taxon>Ceratobasidiaceae</taxon>
        <taxon>Rhizoctonia</taxon>
    </lineage>
</organism>
<dbReference type="EMBL" id="CAJMWZ010002703">
    <property type="protein sequence ID" value="CAE6460358.1"/>
    <property type="molecule type" value="Genomic_DNA"/>
</dbReference>
<dbReference type="Proteomes" id="UP000663850">
    <property type="component" value="Unassembled WGS sequence"/>
</dbReference>
<dbReference type="AlphaFoldDB" id="A0A8H3GPS5"/>